<evidence type="ECO:0000256" key="3">
    <source>
        <dbReference type="ARBA" id="ARBA00022692"/>
    </source>
</evidence>
<comment type="similarity">
    <text evidence="2">Belongs to the syntaxin family.</text>
</comment>
<feature type="compositionally biased region" description="Low complexity" evidence="7">
    <location>
        <begin position="27"/>
        <end position="84"/>
    </location>
</feature>
<keyword evidence="3 8" id="KW-0812">Transmembrane</keyword>
<feature type="region of interest" description="Disordered" evidence="7">
    <location>
        <begin position="1"/>
        <end position="85"/>
    </location>
</feature>
<sequence length="356" mass="40331">MSYNPYGQAPNAEAGYGYGQQEHELEPYGQPYNSQPYSQQPHGTPQQSHQYGSPQQQSYNSPAQPQQAYSSPAQPQQPYGSPAAVQSANVLSTADFLSRVSGIREDMRELSKRVDDIVQLHQRALTSSDGSAREQLDALVAHTQIKNTAIRDQIQTLKGDAERTSDGSFGLKKRQFESLNKEYKDEIQKYLREEQEYRERYREQIARQYRIVNPSATEAEVQQAQDADWDNEGVFQTALKSNRSGHASEILRNVQARHTELLNIERQIRDLMDLMQYLSTQVVEQSAMVQQAAQKAEETTDHLDNANVQLGKGVDHARRRRRLKWWCALVVFLIVLAIALGVGLGIALTNQNRNKT</sequence>
<dbReference type="GO" id="GO:0006886">
    <property type="term" value="P:intracellular protein transport"/>
    <property type="evidence" value="ECO:0007669"/>
    <property type="project" value="TreeGrafter"/>
</dbReference>
<dbReference type="GO" id="GO:0000149">
    <property type="term" value="F:SNARE binding"/>
    <property type="evidence" value="ECO:0007669"/>
    <property type="project" value="TreeGrafter"/>
</dbReference>
<comment type="subcellular location">
    <subcellularLocation>
        <location evidence="1">Membrane</location>
        <topology evidence="1">Single-pass type IV membrane protein</topology>
    </subcellularLocation>
</comment>
<evidence type="ECO:0000313" key="11">
    <source>
        <dbReference type="Proteomes" id="UP001287356"/>
    </source>
</evidence>
<dbReference type="CDD" id="cd15849">
    <property type="entry name" value="SNARE_Sso1"/>
    <property type="match status" value="1"/>
</dbReference>
<keyword evidence="11" id="KW-1185">Reference proteome</keyword>
<dbReference type="Pfam" id="PF00804">
    <property type="entry name" value="Syntaxin"/>
    <property type="match status" value="1"/>
</dbReference>
<evidence type="ECO:0000256" key="6">
    <source>
        <dbReference type="SAM" id="Coils"/>
    </source>
</evidence>
<dbReference type="PROSITE" id="PS50192">
    <property type="entry name" value="T_SNARE"/>
    <property type="match status" value="1"/>
</dbReference>
<dbReference type="InterPro" id="IPR000727">
    <property type="entry name" value="T_SNARE_dom"/>
</dbReference>
<accession>A0AAE0JWT8</accession>
<keyword evidence="5 8" id="KW-0472">Membrane</keyword>
<evidence type="ECO:0000256" key="5">
    <source>
        <dbReference type="ARBA" id="ARBA00023136"/>
    </source>
</evidence>
<comment type="caution">
    <text evidence="10">The sequence shown here is derived from an EMBL/GenBank/DDBJ whole genome shotgun (WGS) entry which is preliminary data.</text>
</comment>
<feature type="domain" description="T-SNARE coiled-coil homology" evidence="9">
    <location>
        <begin position="251"/>
        <end position="313"/>
    </location>
</feature>
<evidence type="ECO:0000256" key="2">
    <source>
        <dbReference type="ARBA" id="ARBA00009063"/>
    </source>
</evidence>
<evidence type="ECO:0000256" key="7">
    <source>
        <dbReference type="SAM" id="MobiDB-lite"/>
    </source>
</evidence>
<feature type="transmembrane region" description="Helical" evidence="8">
    <location>
        <begin position="325"/>
        <end position="348"/>
    </location>
</feature>
<evidence type="ECO:0000259" key="9">
    <source>
        <dbReference type="PROSITE" id="PS50192"/>
    </source>
</evidence>
<dbReference type="SMART" id="SM00503">
    <property type="entry name" value="SynN"/>
    <property type="match status" value="1"/>
</dbReference>
<dbReference type="Gene3D" id="1.20.58.70">
    <property type="match status" value="1"/>
</dbReference>
<evidence type="ECO:0000256" key="8">
    <source>
        <dbReference type="SAM" id="Phobius"/>
    </source>
</evidence>
<protein>
    <submittedName>
        <fullName evidence="10">t-SNARE</fullName>
    </submittedName>
</protein>
<proteinExistence type="inferred from homology"/>
<feature type="coiled-coil region" evidence="6">
    <location>
        <begin position="173"/>
        <end position="207"/>
    </location>
</feature>
<name>A0AAE0JWT8_9PEZI</name>
<dbReference type="GO" id="GO:0005886">
    <property type="term" value="C:plasma membrane"/>
    <property type="evidence" value="ECO:0007669"/>
    <property type="project" value="TreeGrafter"/>
</dbReference>
<dbReference type="InterPro" id="IPR045242">
    <property type="entry name" value="Syntaxin"/>
</dbReference>
<dbReference type="AlphaFoldDB" id="A0AAE0JWT8"/>
<dbReference type="GO" id="GO:0031201">
    <property type="term" value="C:SNARE complex"/>
    <property type="evidence" value="ECO:0007669"/>
    <property type="project" value="TreeGrafter"/>
</dbReference>
<dbReference type="Pfam" id="PF05739">
    <property type="entry name" value="SNARE"/>
    <property type="match status" value="1"/>
</dbReference>
<dbReference type="GO" id="GO:0012505">
    <property type="term" value="C:endomembrane system"/>
    <property type="evidence" value="ECO:0007669"/>
    <property type="project" value="TreeGrafter"/>
</dbReference>
<evidence type="ECO:0000256" key="4">
    <source>
        <dbReference type="ARBA" id="ARBA00022989"/>
    </source>
</evidence>
<dbReference type="InterPro" id="IPR010989">
    <property type="entry name" value="SNARE"/>
</dbReference>
<dbReference type="SMART" id="SM00397">
    <property type="entry name" value="t_SNARE"/>
    <property type="match status" value="1"/>
</dbReference>
<evidence type="ECO:0000313" key="10">
    <source>
        <dbReference type="EMBL" id="KAK3365768.1"/>
    </source>
</evidence>
<dbReference type="PANTHER" id="PTHR19957:SF307">
    <property type="entry name" value="PROTEIN SSO1-RELATED"/>
    <property type="match status" value="1"/>
</dbReference>
<dbReference type="InterPro" id="IPR006011">
    <property type="entry name" value="Syntaxin_N"/>
</dbReference>
<dbReference type="SUPFAM" id="SSF47661">
    <property type="entry name" value="t-snare proteins"/>
    <property type="match status" value="1"/>
</dbReference>
<keyword evidence="6" id="KW-0175">Coiled coil</keyword>
<gene>
    <name evidence="10" type="ORF">B0T24DRAFT_682843</name>
</gene>
<dbReference type="Proteomes" id="UP001287356">
    <property type="component" value="Unassembled WGS sequence"/>
</dbReference>
<dbReference type="GO" id="GO:0006887">
    <property type="term" value="P:exocytosis"/>
    <property type="evidence" value="ECO:0007669"/>
    <property type="project" value="TreeGrafter"/>
</dbReference>
<reference evidence="10" key="2">
    <citation type="submission" date="2023-06" db="EMBL/GenBank/DDBJ databases">
        <authorList>
            <consortium name="Lawrence Berkeley National Laboratory"/>
            <person name="Haridas S."/>
            <person name="Hensen N."/>
            <person name="Bonometti L."/>
            <person name="Westerberg I."/>
            <person name="Brannstrom I.O."/>
            <person name="Guillou S."/>
            <person name="Cros-Aarteil S."/>
            <person name="Calhoun S."/>
            <person name="Kuo A."/>
            <person name="Mondo S."/>
            <person name="Pangilinan J."/>
            <person name="Riley R."/>
            <person name="Labutti K."/>
            <person name="Andreopoulos B."/>
            <person name="Lipzen A."/>
            <person name="Chen C."/>
            <person name="Yanf M."/>
            <person name="Daum C."/>
            <person name="Ng V."/>
            <person name="Clum A."/>
            <person name="Steindorff A."/>
            <person name="Ohm R."/>
            <person name="Martin F."/>
            <person name="Silar P."/>
            <person name="Natvig D."/>
            <person name="Lalanne C."/>
            <person name="Gautier V."/>
            <person name="Ament-Velasquez S.L."/>
            <person name="Kruys A."/>
            <person name="Hutchinson M.I."/>
            <person name="Powell A.J."/>
            <person name="Barry K."/>
            <person name="Miller A.N."/>
            <person name="Grigoriev I.V."/>
            <person name="Debuchy R."/>
            <person name="Gladieux P."/>
            <person name="Thoren M.H."/>
            <person name="Johannesson H."/>
        </authorList>
    </citation>
    <scope>NUCLEOTIDE SEQUENCE</scope>
    <source>
        <strain evidence="10">CBS 958.72</strain>
    </source>
</reference>
<reference evidence="10" key="1">
    <citation type="journal article" date="2023" name="Mol. Phylogenet. Evol.">
        <title>Genome-scale phylogeny and comparative genomics of the fungal order Sordariales.</title>
        <authorList>
            <person name="Hensen N."/>
            <person name="Bonometti L."/>
            <person name="Westerberg I."/>
            <person name="Brannstrom I.O."/>
            <person name="Guillou S."/>
            <person name="Cros-Aarteil S."/>
            <person name="Calhoun S."/>
            <person name="Haridas S."/>
            <person name="Kuo A."/>
            <person name="Mondo S."/>
            <person name="Pangilinan J."/>
            <person name="Riley R."/>
            <person name="LaButti K."/>
            <person name="Andreopoulos B."/>
            <person name="Lipzen A."/>
            <person name="Chen C."/>
            <person name="Yan M."/>
            <person name="Daum C."/>
            <person name="Ng V."/>
            <person name="Clum A."/>
            <person name="Steindorff A."/>
            <person name="Ohm R.A."/>
            <person name="Martin F."/>
            <person name="Silar P."/>
            <person name="Natvig D.O."/>
            <person name="Lalanne C."/>
            <person name="Gautier V."/>
            <person name="Ament-Velasquez S.L."/>
            <person name="Kruys A."/>
            <person name="Hutchinson M.I."/>
            <person name="Powell A.J."/>
            <person name="Barry K."/>
            <person name="Miller A.N."/>
            <person name="Grigoriev I.V."/>
            <person name="Debuchy R."/>
            <person name="Gladieux P."/>
            <person name="Hiltunen Thoren M."/>
            <person name="Johannesson H."/>
        </authorList>
    </citation>
    <scope>NUCLEOTIDE SEQUENCE</scope>
    <source>
        <strain evidence="10">CBS 958.72</strain>
    </source>
</reference>
<organism evidence="10 11">
    <name type="scientific">Lasiosphaeria ovina</name>
    <dbReference type="NCBI Taxonomy" id="92902"/>
    <lineage>
        <taxon>Eukaryota</taxon>
        <taxon>Fungi</taxon>
        <taxon>Dikarya</taxon>
        <taxon>Ascomycota</taxon>
        <taxon>Pezizomycotina</taxon>
        <taxon>Sordariomycetes</taxon>
        <taxon>Sordariomycetidae</taxon>
        <taxon>Sordariales</taxon>
        <taxon>Lasiosphaeriaceae</taxon>
        <taxon>Lasiosphaeria</taxon>
    </lineage>
</organism>
<dbReference type="GO" id="GO:0048278">
    <property type="term" value="P:vesicle docking"/>
    <property type="evidence" value="ECO:0007669"/>
    <property type="project" value="TreeGrafter"/>
</dbReference>
<keyword evidence="4 8" id="KW-1133">Transmembrane helix</keyword>
<dbReference type="GO" id="GO:0006906">
    <property type="term" value="P:vesicle fusion"/>
    <property type="evidence" value="ECO:0007669"/>
    <property type="project" value="TreeGrafter"/>
</dbReference>
<dbReference type="GO" id="GO:0005484">
    <property type="term" value="F:SNAP receptor activity"/>
    <property type="evidence" value="ECO:0007669"/>
    <property type="project" value="TreeGrafter"/>
</dbReference>
<dbReference type="PANTHER" id="PTHR19957">
    <property type="entry name" value="SYNTAXIN"/>
    <property type="match status" value="1"/>
</dbReference>
<evidence type="ECO:0000256" key="1">
    <source>
        <dbReference type="ARBA" id="ARBA00004211"/>
    </source>
</evidence>
<dbReference type="EMBL" id="JAULSN010000008">
    <property type="protein sequence ID" value="KAK3365768.1"/>
    <property type="molecule type" value="Genomic_DNA"/>
</dbReference>